<evidence type="ECO:0000256" key="3">
    <source>
        <dbReference type="ARBA" id="ARBA00022989"/>
    </source>
</evidence>
<dbReference type="GO" id="GO:0004888">
    <property type="term" value="F:transmembrane signaling receptor activity"/>
    <property type="evidence" value="ECO:0007669"/>
    <property type="project" value="InterPro"/>
</dbReference>
<dbReference type="AlphaFoldDB" id="A0A556TVZ7"/>
<reference evidence="9 10" key="1">
    <citation type="journal article" date="2019" name="Genome Biol. Evol.">
        <title>Whole-Genome Sequencing of the Giant Devil Catfish, Bagarius yarrelli.</title>
        <authorList>
            <person name="Jiang W."/>
            <person name="Lv Y."/>
            <person name="Cheng L."/>
            <person name="Yang K."/>
            <person name="Chao B."/>
            <person name="Wang X."/>
            <person name="Li Y."/>
            <person name="Pan X."/>
            <person name="You X."/>
            <person name="Zhang Y."/>
            <person name="Yang J."/>
            <person name="Li J."/>
            <person name="Zhang X."/>
            <person name="Liu S."/>
            <person name="Sun C."/>
            <person name="Yang J."/>
            <person name="Shi Q."/>
        </authorList>
    </citation>
    <scope>NUCLEOTIDE SEQUENCE [LARGE SCALE GENOMIC DNA]</scope>
    <source>
        <strain evidence="9">JWS20170419001</strain>
        <tissue evidence="9">Muscle</tissue>
    </source>
</reference>
<feature type="transmembrane region" description="Helical" evidence="6">
    <location>
        <begin position="506"/>
        <end position="523"/>
    </location>
</feature>
<dbReference type="Gene3D" id="2.70.170.10">
    <property type="entry name" value="Neurotransmitter-gated ion-channel ligand-binding domain"/>
    <property type="match status" value="3"/>
</dbReference>
<accession>A0A556TVZ7</accession>
<feature type="transmembrane region" description="Helical" evidence="6">
    <location>
        <begin position="805"/>
        <end position="827"/>
    </location>
</feature>
<dbReference type="SUPFAM" id="SSF90112">
    <property type="entry name" value="Neurotransmitter-gated ion-channel transmembrane pore"/>
    <property type="match status" value="3"/>
</dbReference>
<dbReference type="InterPro" id="IPR006029">
    <property type="entry name" value="Neurotrans-gated_channel_TM"/>
</dbReference>
<feature type="compositionally biased region" description="Basic and acidic residues" evidence="5">
    <location>
        <begin position="853"/>
        <end position="862"/>
    </location>
</feature>
<dbReference type="GO" id="GO:0005230">
    <property type="term" value="F:extracellular ligand-gated monoatomic ion channel activity"/>
    <property type="evidence" value="ECO:0007669"/>
    <property type="project" value="InterPro"/>
</dbReference>
<evidence type="ECO:0000256" key="5">
    <source>
        <dbReference type="SAM" id="MobiDB-lite"/>
    </source>
</evidence>
<evidence type="ECO:0000313" key="9">
    <source>
        <dbReference type="EMBL" id="TSK87574.1"/>
    </source>
</evidence>
<dbReference type="PANTHER" id="PTHR18945">
    <property type="entry name" value="NEUROTRANSMITTER GATED ION CHANNEL"/>
    <property type="match status" value="1"/>
</dbReference>
<dbReference type="OrthoDB" id="5920062at2759"/>
<dbReference type="GO" id="GO:0016020">
    <property type="term" value="C:membrane"/>
    <property type="evidence" value="ECO:0007669"/>
    <property type="project" value="UniProtKB-SubCell"/>
</dbReference>
<feature type="domain" description="Neurotransmitter-gated ion-channel ligand-binding" evidence="7">
    <location>
        <begin position="606"/>
        <end position="712"/>
    </location>
</feature>
<evidence type="ECO:0000259" key="8">
    <source>
        <dbReference type="Pfam" id="PF02932"/>
    </source>
</evidence>
<protein>
    <submittedName>
        <fullName evidence="9">5-hydroxytryptamine receptor 3A</fullName>
    </submittedName>
</protein>
<keyword evidence="10" id="KW-1185">Reference proteome</keyword>
<keyword evidence="3 6" id="KW-1133">Transmembrane helix</keyword>
<dbReference type="InterPro" id="IPR036734">
    <property type="entry name" value="Neur_chan_lig-bd_sf"/>
</dbReference>
<name>A0A556TVZ7_BAGYA</name>
<feature type="transmembrane region" description="Helical" evidence="6">
    <location>
        <begin position="183"/>
        <end position="201"/>
    </location>
</feature>
<dbReference type="Pfam" id="PF02932">
    <property type="entry name" value="Neur_chan_memb"/>
    <property type="match status" value="3"/>
</dbReference>
<feature type="region of interest" description="Disordered" evidence="5">
    <location>
        <begin position="847"/>
        <end position="871"/>
    </location>
</feature>
<evidence type="ECO:0000256" key="1">
    <source>
        <dbReference type="ARBA" id="ARBA00004141"/>
    </source>
</evidence>
<dbReference type="InterPro" id="IPR036719">
    <property type="entry name" value="Neuro-gated_channel_TM_sf"/>
</dbReference>
<feature type="domain" description="Neurotransmitter-gated ion-channel ligand-binding" evidence="7">
    <location>
        <begin position="303"/>
        <end position="403"/>
    </location>
</feature>
<dbReference type="Proteomes" id="UP000319801">
    <property type="component" value="Unassembled WGS sequence"/>
</dbReference>
<feature type="domain" description="Neurotransmitter-gated ion-channel transmembrane" evidence="8">
    <location>
        <begin position="451"/>
        <end position="526"/>
    </location>
</feature>
<dbReference type="Gene3D" id="1.20.58.390">
    <property type="entry name" value="Neurotransmitter-gated ion-channel transmembrane domain"/>
    <property type="match status" value="3"/>
</dbReference>
<proteinExistence type="predicted"/>
<feature type="domain" description="Neurotransmitter-gated ion-channel transmembrane" evidence="8">
    <location>
        <begin position="158"/>
        <end position="234"/>
    </location>
</feature>
<evidence type="ECO:0000256" key="2">
    <source>
        <dbReference type="ARBA" id="ARBA00022692"/>
    </source>
</evidence>
<evidence type="ECO:0000259" key="7">
    <source>
        <dbReference type="Pfam" id="PF02931"/>
    </source>
</evidence>
<feature type="transmembrane region" description="Helical" evidence="6">
    <location>
        <begin position="154"/>
        <end position="177"/>
    </location>
</feature>
<comment type="subcellular location">
    <subcellularLocation>
        <location evidence="1">Membrane</location>
        <topology evidence="1">Multi-pass membrane protein</topology>
    </subcellularLocation>
</comment>
<dbReference type="Pfam" id="PF02931">
    <property type="entry name" value="Neur_chan_LBD"/>
    <property type="match status" value="3"/>
</dbReference>
<feature type="transmembrane region" description="Helical" evidence="6">
    <location>
        <begin position="477"/>
        <end position="494"/>
    </location>
</feature>
<evidence type="ECO:0000256" key="4">
    <source>
        <dbReference type="ARBA" id="ARBA00023136"/>
    </source>
</evidence>
<feature type="domain" description="Neurotransmitter-gated ion-channel ligand-binding" evidence="7">
    <location>
        <begin position="1"/>
        <end position="132"/>
    </location>
</feature>
<feature type="domain" description="Neurotransmitter-gated ion-channel transmembrane" evidence="8">
    <location>
        <begin position="751"/>
        <end position="831"/>
    </location>
</feature>
<feature type="transmembrane region" description="Helical" evidence="6">
    <location>
        <begin position="776"/>
        <end position="793"/>
    </location>
</feature>
<dbReference type="SUPFAM" id="SSF63712">
    <property type="entry name" value="Nicotinic receptor ligand binding domain-like"/>
    <property type="match status" value="3"/>
</dbReference>
<keyword evidence="9" id="KW-0675">Receptor</keyword>
<dbReference type="EMBL" id="VCAZ01000022">
    <property type="protein sequence ID" value="TSK87574.1"/>
    <property type="molecule type" value="Genomic_DNA"/>
</dbReference>
<feature type="transmembrane region" description="Helical" evidence="6">
    <location>
        <begin position="751"/>
        <end position="770"/>
    </location>
</feature>
<organism evidence="9 10">
    <name type="scientific">Bagarius yarrelli</name>
    <name type="common">Goonch</name>
    <name type="synonym">Bagrus yarrelli</name>
    <dbReference type="NCBI Taxonomy" id="175774"/>
    <lineage>
        <taxon>Eukaryota</taxon>
        <taxon>Metazoa</taxon>
        <taxon>Chordata</taxon>
        <taxon>Craniata</taxon>
        <taxon>Vertebrata</taxon>
        <taxon>Euteleostomi</taxon>
        <taxon>Actinopterygii</taxon>
        <taxon>Neopterygii</taxon>
        <taxon>Teleostei</taxon>
        <taxon>Ostariophysi</taxon>
        <taxon>Siluriformes</taxon>
        <taxon>Sisoridae</taxon>
        <taxon>Sisorinae</taxon>
        <taxon>Bagarius</taxon>
    </lineage>
</organism>
<evidence type="ECO:0000256" key="6">
    <source>
        <dbReference type="SAM" id="Phobius"/>
    </source>
</evidence>
<feature type="transmembrane region" description="Helical" evidence="6">
    <location>
        <begin position="213"/>
        <end position="235"/>
    </location>
</feature>
<comment type="caution">
    <text evidence="9">The sequence shown here is derived from an EMBL/GenBank/DDBJ whole genome shotgun (WGS) entry which is preliminary data.</text>
</comment>
<evidence type="ECO:0000313" key="10">
    <source>
        <dbReference type="Proteomes" id="UP000319801"/>
    </source>
</evidence>
<dbReference type="InterPro" id="IPR006201">
    <property type="entry name" value="Neur_channel"/>
</dbReference>
<keyword evidence="4 6" id="KW-0472">Membrane</keyword>
<gene>
    <name evidence="9" type="ORF">Baya_4288</name>
</gene>
<feature type="transmembrane region" description="Helical" evidence="6">
    <location>
        <begin position="448"/>
        <end position="470"/>
    </location>
</feature>
<sequence>MQFSSRIKITMEWIDPDLGWSGTNYTFNEILLPVKKIWTPDLVVENAIYVNVKPVTDDVVVKNDGTVNYAIVMYITVLCRINLLTYPFVKGSCPVAINGWNQSSCGMQIQYGSISAQIGDGSEWSTVSVNLRKESNEKNHNYIYVTMSSNPFKAMVSLVLPSALIMIADLVSFFLPLDGGKRSSFKITLVLSFTMFILILTDNIPNSGSCSPLIRYHFCFCMFVLVLSMLISMVFTKVATDGNILCCKLPKLDQTGTQFFDMIADGPSLRKIVHFVEKMDKKESSIKTKQMLAAKLDKICLWAYEWNDPDLAWSEKEYNFSEIMLPVDTIWTPDLTVDNAVKTEVMPVSTDILVRRDGSVQHAIQLYTTVVCGINLFNYPFVKDECPVALNGWKDKGCGLRFIYGSVSPVGSSRGEWLTLAVALYQNKQNLDRNYLSVTMSINPFNTIVTLILPSVLIMLADLGSFALPLDGGKRSSFKITLVLSFTMSLLILTEHLPDTGLCSPMIRYHFCFCLIVLVLSLLTSMMSSRIAETGTIFPCGCSKKPEFHHIYSKDETKKACNVSATPCLSRRCLANDIINEKLYSAPQPSDCFIDVNLTAIQYETLSFKWKDPELTWTESNYSFTEVLLPYNNVWLPNLTVNNAIHTAVQPLFNDILVKSDGVVNYAVHMYITVVCDMNLFTYPFVKDTCLVAINGWNRSSCGVKLNYGKIKTQGGREGEWQTLDVELRGEDPSYLEVTLHLNPFNAMVSLVLPTALIMVVDLVSFTLPLDGERNAFKIKLVFSFAMFLLILSKQLPQGGACSPLIYYHFCFCLIVLVLSLLVSMILSQLARTGSIWPGKLQKQKGLGSSMTQHDDVPHQNGEKLTSFKTW</sequence>
<keyword evidence="2 6" id="KW-0812">Transmembrane</keyword>
<dbReference type="InterPro" id="IPR006202">
    <property type="entry name" value="Neur_chan_lig-bd"/>
</dbReference>
<dbReference type="InterPro" id="IPR038050">
    <property type="entry name" value="Neuro_actylchol_rec"/>
</dbReference>